<evidence type="ECO:0000256" key="2">
    <source>
        <dbReference type="ARBA" id="ARBA00022643"/>
    </source>
</evidence>
<keyword evidence="3 6" id="KW-0560">Oxidoreductase</keyword>
<evidence type="ECO:0000313" key="6">
    <source>
        <dbReference type="EMBL" id="MFC3509528.1"/>
    </source>
</evidence>
<reference evidence="7" key="1">
    <citation type="journal article" date="2019" name="Int. J. Syst. Evol. Microbiol.">
        <title>The Global Catalogue of Microorganisms (GCM) 10K type strain sequencing project: providing services to taxonomists for standard genome sequencing and annotation.</title>
        <authorList>
            <consortium name="The Broad Institute Genomics Platform"/>
            <consortium name="The Broad Institute Genome Sequencing Center for Infectious Disease"/>
            <person name="Wu L."/>
            <person name="Ma J."/>
        </authorList>
    </citation>
    <scope>NUCLEOTIDE SEQUENCE [LARGE SCALE GENOMIC DNA]</scope>
    <source>
        <strain evidence="7">CGMCC 4.7682</strain>
    </source>
</reference>
<evidence type="ECO:0000256" key="1">
    <source>
        <dbReference type="ARBA" id="ARBA00022630"/>
    </source>
</evidence>
<dbReference type="InterPro" id="IPR050172">
    <property type="entry name" value="SsuD_RutA_monooxygenase"/>
</dbReference>
<organism evidence="6 7">
    <name type="scientific">Amycolatopsis halotolerans</name>
    <dbReference type="NCBI Taxonomy" id="330083"/>
    <lineage>
        <taxon>Bacteria</taxon>
        <taxon>Bacillati</taxon>
        <taxon>Actinomycetota</taxon>
        <taxon>Actinomycetes</taxon>
        <taxon>Pseudonocardiales</taxon>
        <taxon>Pseudonocardiaceae</taxon>
        <taxon>Amycolatopsis</taxon>
    </lineage>
</organism>
<evidence type="ECO:0000256" key="3">
    <source>
        <dbReference type="ARBA" id="ARBA00023002"/>
    </source>
</evidence>
<gene>
    <name evidence="6" type="ORF">ACFORO_05075</name>
</gene>
<feature type="domain" description="Luciferase-like" evidence="5">
    <location>
        <begin position="14"/>
        <end position="225"/>
    </location>
</feature>
<dbReference type="InterPro" id="IPR036661">
    <property type="entry name" value="Luciferase-like_sf"/>
</dbReference>
<name>A0ABV7QDA3_9PSEU</name>
<dbReference type="EC" id="1.-.-.-" evidence="6"/>
<dbReference type="EMBL" id="JBHRWI010000005">
    <property type="protein sequence ID" value="MFC3509528.1"/>
    <property type="molecule type" value="Genomic_DNA"/>
</dbReference>
<protein>
    <submittedName>
        <fullName evidence="6">TIGR03619 family F420-dependent LLM class oxidoreductase</fullName>
        <ecNumber evidence="6">1.-.-.-</ecNumber>
    </submittedName>
</protein>
<dbReference type="InterPro" id="IPR011251">
    <property type="entry name" value="Luciferase-like_dom"/>
</dbReference>
<comment type="caution">
    <text evidence="6">The sequence shown here is derived from an EMBL/GenBank/DDBJ whole genome shotgun (WGS) entry which is preliminary data.</text>
</comment>
<proteinExistence type="predicted"/>
<keyword evidence="4" id="KW-0503">Monooxygenase</keyword>
<keyword evidence="1" id="KW-0285">Flavoprotein</keyword>
<dbReference type="RefSeq" id="WP_377871947.1">
    <property type="nucleotide sequence ID" value="NZ_JBHMAY010000035.1"/>
</dbReference>
<evidence type="ECO:0000259" key="5">
    <source>
        <dbReference type="Pfam" id="PF00296"/>
    </source>
</evidence>
<keyword evidence="2" id="KW-0288">FMN</keyword>
<evidence type="ECO:0000313" key="7">
    <source>
        <dbReference type="Proteomes" id="UP001595764"/>
    </source>
</evidence>
<dbReference type="Gene3D" id="3.20.20.30">
    <property type="entry name" value="Luciferase-like domain"/>
    <property type="match status" value="1"/>
</dbReference>
<evidence type="ECO:0000256" key="4">
    <source>
        <dbReference type="ARBA" id="ARBA00023033"/>
    </source>
</evidence>
<dbReference type="Proteomes" id="UP001595764">
    <property type="component" value="Unassembled WGS sequence"/>
</dbReference>
<dbReference type="GO" id="GO:0016491">
    <property type="term" value="F:oxidoreductase activity"/>
    <property type="evidence" value="ECO:0007669"/>
    <property type="project" value="UniProtKB-KW"/>
</dbReference>
<dbReference type="SUPFAM" id="SSF51679">
    <property type="entry name" value="Bacterial luciferase-like"/>
    <property type="match status" value="1"/>
</dbReference>
<keyword evidence="7" id="KW-1185">Reference proteome</keyword>
<dbReference type="Pfam" id="PF00296">
    <property type="entry name" value="Bac_luciferase"/>
    <property type="match status" value="1"/>
</dbReference>
<dbReference type="InterPro" id="IPR019921">
    <property type="entry name" value="Lucif-like_OxRdtase_Rv2161c"/>
</dbReference>
<dbReference type="PANTHER" id="PTHR42847">
    <property type="entry name" value="ALKANESULFONATE MONOOXYGENASE"/>
    <property type="match status" value="1"/>
</dbReference>
<dbReference type="PANTHER" id="PTHR42847:SF4">
    <property type="entry name" value="ALKANESULFONATE MONOOXYGENASE-RELATED"/>
    <property type="match status" value="1"/>
</dbReference>
<dbReference type="NCBIfam" id="TIGR03619">
    <property type="entry name" value="F420_Rv2161c"/>
    <property type="match status" value="1"/>
</dbReference>
<sequence length="259" mass="28075">MSRQVVLPNEAPDLTPQRLADLSRLAEELGYESVWLPDHVLPPEPFGEVFGGVYEPLATLAYLAAATERVQLGTSVVIAPLREPYLLAKQAATIDRLSGHRLILGVGAGWNEPEFAEIGADFSRRGATLDDTLSLLDQLFTTGRGRAGGYFEPRPRGRIPILVGGNSTVALRRAVRAGDQWLSAGLSPEAFAERVATLTRLDPERRVRRIARQQFADDLSAAVGTYRAYREAGADAVAVHFGDDDGYEERMAAFAAATA</sequence>
<accession>A0ABV7QDA3</accession>